<organism evidence="2 3">
    <name type="scientific">Symbiodinium necroappetens</name>
    <dbReference type="NCBI Taxonomy" id="1628268"/>
    <lineage>
        <taxon>Eukaryota</taxon>
        <taxon>Sar</taxon>
        <taxon>Alveolata</taxon>
        <taxon>Dinophyceae</taxon>
        <taxon>Suessiales</taxon>
        <taxon>Symbiodiniaceae</taxon>
        <taxon>Symbiodinium</taxon>
    </lineage>
</organism>
<evidence type="ECO:0000259" key="1">
    <source>
        <dbReference type="Pfam" id="PF08547"/>
    </source>
</evidence>
<dbReference type="Proteomes" id="UP000601435">
    <property type="component" value="Unassembled WGS sequence"/>
</dbReference>
<proteinExistence type="predicted"/>
<dbReference type="AlphaFoldDB" id="A0A813CNN7"/>
<feature type="non-terminal residue" evidence="2">
    <location>
        <position position="1"/>
    </location>
</feature>
<protein>
    <recommendedName>
        <fullName evidence="1">NADH:ubiquinone oxidoreductase intermediate-associated protein 30 domain-containing protein</fullName>
    </recommendedName>
</protein>
<comment type="caution">
    <text evidence="2">The sequence shown here is derived from an EMBL/GenBank/DDBJ whole genome shotgun (WGS) entry which is preliminary data.</text>
</comment>
<reference evidence="2" key="1">
    <citation type="submission" date="2021-02" db="EMBL/GenBank/DDBJ databases">
        <authorList>
            <person name="Dougan E. K."/>
            <person name="Rhodes N."/>
            <person name="Thang M."/>
            <person name="Chan C."/>
        </authorList>
    </citation>
    <scope>NUCLEOTIDE SEQUENCE</scope>
</reference>
<dbReference type="InterPro" id="IPR013857">
    <property type="entry name" value="NADH-UbQ_OxRdtase-assoc_prot30"/>
</dbReference>
<evidence type="ECO:0000313" key="3">
    <source>
        <dbReference type="Proteomes" id="UP000601435"/>
    </source>
</evidence>
<dbReference type="SUPFAM" id="SSF49785">
    <property type="entry name" value="Galactose-binding domain-like"/>
    <property type="match status" value="1"/>
</dbReference>
<dbReference type="EMBL" id="CAJNJA010101007">
    <property type="protein sequence ID" value="CAE7944037.1"/>
    <property type="molecule type" value="Genomic_DNA"/>
</dbReference>
<feature type="domain" description="NADH:ubiquinone oxidoreductase intermediate-associated protein 30" evidence="1">
    <location>
        <begin position="357"/>
        <end position="437"/>
    </location>
</feature>
<dbReference type="Pfam" id="PF08547">
    <property type="entry name" value="CIA30"/>
    <property type="match status" value="1"/>
</dbReference>
<dbReference type="InterPro" id="IPR008979">
    <property type="entry name" value="Galactose-bd-like_sf"/>
</dbReference>
<keyword evidence="3" id="KW-1185">Reference proteome</keyword>
<gene>
    <name evidence="2" type="ORF">SNEC2469_LOCUS35240</name>
</gene>
<sequence length="443" mass="46891">MCVGTIEETSLFDDTCEWCLTIDLEELLFLGAATILLFETVKAEQTGAACSTEPSEKTQALVPYAEESQLAINHAVDAGAVQDATQGNLSAECCSFEQLAAVLMRLVLCEGISKIFEIAKMAGALIRNAIETGAPLYNASHLAFKLPSFQAVCSGALSVYEEAGQVAMCARIYEDTARKLLLDQRAELREPVAKSLTDALTVAGALGSLPGPSEADQLAWAFRRAFDEQLAAGAIPKAGSPPQGATDAKSVIAAAIQKGVPLYNGGNPDGCAQVYAEAAKRLLDGGSLGSGARATLQRSLDSLQQLPNADSRAWELRRALDAVAKAASQPSPSESVPAPAMIRDFSAKRGLEVAGFIVNDTVMGGRSDSELVMSDQGAVFRGTVTKRGGGGFASVRFQPRDRGAFLAMLRSATGVALKIRRIQGCASWKLQLNSQQEKQWQQD</sequence>
<evidence type="ECO:0000313" key="2">
    <source>
        <dbReference type="EMBL" id="CAE7944037.1"/>
    </source>
</evidence>
<accession>A0A813CNN7</accession>
<name>A0A813CNN7_9DINO</name>
<dbReference type="OrthoDB" id="426386at2759"/>